<feature type="compositionally biased region" description="Low complexity" evidence="6">
    <location>
        <begin position="1132"/>
        <end position="1148"/>
    </location>
</feature>
<dbReference type="InterPro" id="IPR023362">
    <property type="entry name" value="PH-BEACH_dom"/>
</dbReference>
<dbReference type="InterPro" id="IPR013320">
    <property type="entry name" value="ConA-like_dom_sf"/>
</dbReference>
<dbReference type="Gene3D" id="2.30.29.30">
    <property type="entry name" value="Pleckstrin-homology domain (PH domain)/Phosphotyrosine-binding domain (PTB)"/>
    <property type="match status" value="1"/>
</dbReference>
<dbReference type="Pfam" id="PF20425">
    <property type="entry name" value="Neurobeachin"/>
    <property type="match status" value="1"/>
</dbReference>
<dbReference type="InterPro" id="IPR015943">
    <property type="entry name" value="WD40/YVTN_repeat-like_dom_sf"/>
</dbReference>
<dbReference type="Gene3D" id="1.10.1540.10">
    <property type="entry name" value="BEACH domain"/>
    <property type="match status" value="1"/>
</dbReference>
<evidence type="ECO:0000256" key="5">
    <source>
        <dbReference type="PROSITE-ProRule" id="PRU00221"/>
    </source>
</evidence>
<dbReference type="SUPFAM" id="SSF48371">
    <property type="entry name" value="ARM repeat"/>
    <property type="match status" value="1"/>
</dbReference>
<sequence>MAAEAASTSDSNDQSVNESKSSEASKRPNFVQSLSRTSVTFFSGENASHIAHQKFEALKSAVIEDAERGGGGGEKEEEVAESEKEADQEKKVITHVLNHCVGGKFDLATRYVFSEPFCVLVFLELVDSVSAISQHDLLSTLQSLLKNSIKNYQACTKVGLIPHLLKRISKYEDDKVADKAIDLIGDLATYSINVRELKCFFSALQRTEDRKWPPHALKLLQILKKMPEKHGPDVYFNFSGKRGAVITVPPIARWPHQPGFTFITWLQLDAAHLSPSEQSNRPHVYCFVNSRGLGYTAHFSGPMLVIEVWGKNGKKQTLLVKSKFEPQIWYHLCISHTYNRFKSSEIKVFVNGQMVTSGDATMPVNKEPTDKCFIGGSHMSDTLHIFKGQMSAIYIFAEPLSYNTVIALYRLGPGYKGQFKFINELESTIADTDKKLIYDGKLAQSLLFTYNPKAVDGEICLESSPTENQSCFYHSPHALMMDGVQAVVTHSLQAAMHSLGGIQMLFPLFTQLDCLLDDADTPNPKICSILLGLIYDLLRGSSVCQQQMIQSQGFMIIGHLLQKSSPVHLTEETVDILLGLARFFMATESAQGLLGGLLDHVLLEPSMWIKTPLALQSNLLSLFATGYVGGLDYAGYIRKEVGVARLILILRKYYSVNSQQNTSSVEEIISLRAFVLLLIKQMIIKDDGITGDELKSILVYLAVEEEEENHLDVIQLLLSVMCEKPATIIPCFDQMEGFQVFFKLLVATNEQIRVCSLKILCAYMQQLPVKRKLELVDQYGFISKLGEKLSIFDMTMSTYNALFEFLTARPTKIISEKRHAQPDSSYIMYHPTVLPIVVNLLLAGHAKEEQREEIKELTLVFLSDLTILLNSNNDNKRLLLQLMCWQDWLFSLSDFDPNKESKISDSVFSIIKMLLSYAIQHEKEGWRVWVDTLSILHSKISTFNVKCLQEPQKNMEQHEPSPPHVIYNEESKTYIDQETGEEVGKPTQHASPEKVTVPATDGEENKSPSDSDTRKMFFEKLLKGGSTSVISGQMDSIRKAQSLDNLNTDATVEEIDGEEKKDKNSPKLNDRPRSASPSLPSSRNETENTNGGDEDIDKSTTDEQVKDTESVDNQEESVKSTEDVASEPDSIDSPLKLPLSKRLSSDSKVTNYAKDNLPSSPSAGGDGSDVNSDQADNGSSVPQSPASSEKSKCRPFLDIPEFSWSPAHQKLLTELLFSIEKDIQVWKTHTRKSITDFVSMRENSMYIVNLCHMVSILSDSLIFCCGGLLPLMASATSTNFENDVLEACGGMELESAFSFMNRVLNVVDIIAFASSINFASVETHRNMSAGGVLRQCIRLVFCGAARNRVVCRQRERPSKSGHLHPKTLKETQEAIKTLIASTKPPTEEVSVQNIPGHMTTITDPDKLLQDSDINRLRALVYRESEDNRQSQYVALVVIYFVAVLMVARYRDVLEHDLSEDQSKPSTGSSDASSESSRSRAGTVETLSLDDRIEIIFNTSANLLREILFDFSHYLSKVLVGSRNQDLISEGLGSLKSEESTVELVMLLCSQEWQNALQRMAGTAFMDLVDEGRLLSHATRERIVITGSEARDIMGERDNFESLKHAQFETVCTRTVINCIEQYRTYDHFFKAKKKRNNASATQSLEKIFDVLTSEFGAWSMPEVQGQALFYKLDRWEDMHRRRYRTIKNPYGTSHPEATLRPGSAEEIPPDKPPPLKYHLYTKKTVENKNSQQQQPQQAHDESAFFSESEDDEDLDTTHDDKQHFYQQQQQSSILLTADCLVISPGAAIPGTLAITNDSIYYTADEDSEDMKKLDQQILMYNDCLNIKCSFVNIVAIYSRRYLLQNKAIEIFLANRRSFMFSFESHEIVKKIVQILPPVGIGPLFSLPITRGTSLASPRALFMKSNMLHRWQNKEISNFEYLVFLNTVAGRTYNDLSQYFVFPWVLQDYESQNINLKDPSVYRDLSKPIGALNPFRLGQFIERFNSWDDTDGVPPFHYGTHYSTGGFVLNWLVRLEPFASLFLSLQGGKFDHPLRTFSSIKRAWDNCQRDTSDVKELIPELFYLPDLFRNSNKFVWGEGEDGRQINHVELPPWAKTPEHFIQIHREGLESDYVSNNLHKWIDLIFGYKQKGKEAEHSANVFYHLTYEGSVNLDAVTDNVTKEALMQQIKSFGQTPHQILNTPHPPRNNTKEEIQEPHKSIFLSFPVTPEVPVTHVAAYTGKKSSMPAIITISCNQVFSVNKWINFGGSITSYHSLKNVQIEQDPSLETNQGRLRRQLGEPLHESVTVTSSCFAVASNNKFIFACGYWDKSFKCFSTETGKLTQCVFGHWDVVTCLAYSDDDLTMHNGIIVSGSLDATVLVWIWDQKGHKVMGPSDNSGSGSTPIAICTGHELPVTCVDVNTSIGIIASGSVEGVCLVHSLSGELLRSLKGPSICIHPRLVNISNEGQILVNYSNENGHMAMFSSNGELMAHVKLTEQNLSVVFTSDGCFFVTGGFNRCFQVWRSFDLTLLSVFPPCDGSIRSLALTPDQKCMVAGLSTGSIIAMAMDFSIWPRVYSPQKPPQETQPQESAASSASDNKMNQSALNKRTLLLRKQISKMVIKTKKTYRR</sequence>
<feature type="domain" description="BEACH" evidence="7">
    <location>
        <begin position="1895"/>
        <end position="2185"/>
    </location>
</feature>
<dbReference type="PANTHER" id="PTHR13743:SF162">
    <property type="entry name" value="NEUROBEACHIN"/>
    <property type="match status" value="1"/>
</dbReference>
<dbReference type="GO" id="GO:0019901">
    <property type="term" value="F:protein kinase binding"/>
    <property type="evidence" value="ECO:0007669"/>
    <property type="project" value="TreeGrafter"/>
</dbReference>
<dbReference type="PROSITE" id="PS51783">
    <property type="entry name" value="PH_BEACH"/>
    <property type="match status" value="1"/>
</dbReference>
<dbReference type="RefSeq" id="XP_066920236.1">
    <property type="nucleotide sequence ID" value="XM_067064135.1"/>
</dbReference>
<feature type="compositionally biased region" description="Polar residues" evidence="6">
    <location>
        <begin position="1"/>
        <end position="19"/>
    </location>
</feature>
<dbReference type="InterPro" id="IPR001680">
    <property type="entry name" value="WD40_rpt"/>
</dbReference>
<dbReference type="GeneID" id="136807550"/>
<dbReference type="SUPFAM" id="SSF81837">
    <property type="entry name" value="BEACH domain"/>
    <property type="match status" value="1"/>
</dbReference>
<feature type="region of interest" description="Disordered" evidence="6">
    <location>
        <begin position="1048"/>
        <end position="1192"/>
    </location>
</feature>
<evidence type="ECO:0000256" key="3">
    <source>
        <dbReference type="ARBA" id="ARBA00022737"/>
    </source>
</evidence>
<feature type="domain" description="BEACH-type PH" evidence="8">
    <location>
        <begin position="1768"/>
        <end position="1876"/>
    </location>
</feature>
<dbReference type="FunFam" id="1.10.1540.10:FF:000001">
    <property type="entry name" value="neurobeachin isoform X1"/>
    <property type="match status" value="1"/>
</dbReference>
<dbReference type="SMART" id="SM01026">
    <property type="entry name" value="Beach"/>
    <property type="match status" value="1"/>
</dbReference>
<dbReference type="SUPFAM" id="SSF49899">
    <property type="entry name" value="Concanavalin A-like lectins/glucanases"/>
    <property type="match status" value="1"/>
</dbReference>
<dbReference type="InterPro" id="IPR011993">
    <property type="entry name" value="PH-like_dom_sf"/>
</dbReference>
<feature type="region of interest" description="Disordered" evidence="6">
    <location>
        <begin position="978"/>
        <end position="1014"/>
    </location>
</feature>
<dbReference type="OrthoDB" id="26681at2759"/>
<dbReference type="InterPro" id="IPR036372">
    <property type="entry name" value="BEACH_dom_sf"/>
</dbReference>
<dbReference type="CDD" id="cd01201">
    <property type="entry name" value="PH_BEACH"/>
    <property type="match status" value="1"/>
</dbReference>
<protein>
    <recommendedName>
        <fullName evidence="11">Neurobeachin</fullName>
    </recommendedName>
</protein>
<keyword evidence="4" id="KW-0472">Membrane</keyword>
<dbReference type="InterPro" id="IPR031570">
    <property type="entry name" value="NBEA/BDCP_DUF4704"/>
</dbReference>
<dbReference type="GO" id="GO:0016020">
    <property type="term" value="C:membrane"/>
    <property type="evidence" value="ECO:0007669"/>
    <property type="project" value="UniProtKB-SubCell"/>
</dbReference>
<feature type="compositionally biased region" description="Basic and acidic residues" evidence="6">
    <location>
        <begin position="1003"/>
        <end position="1014"/>
    </location>
</feature>
<dbReference type="GO" id="GO:0008104">
    <property type="term" value="P:intracellular protein localization"/>
    <property type="evidence" value="ECO:0007669"/>
    <property type="project" value="TreeGrafter"/>
</dbReference>
<evidence type="ECO:0000256" key="4">
    <source>
        <dbReference type="ARBA" id="ARBA00023136"/>
    </source>
</evidence>
<reference evidence="9" key="1">
    <citation type="submission" date="2021-01" db="UniProtKB">
        <authorList>
            <consortium name="EnsemblMetazoa"/>
        </authorList>
    </citation>
    <scope>IDENTIFICATION</scope>
</reference>
<feature type="compositionally biased region" description="Polar residues" evidence="6">
    <location>
        <begin position="2568"/>
        <end position="2578"/>
    </location>
</feature>
<feature type="region of interest" description="Disordered" evidence="6">
    <location>
        <begin position="1686"/>
        <end position="1757"/>
    </location>
</feature>
<keyword evidence="3" id="KW-0677">Repeat</keyword>
<dbReference type="Pfam" id="PF13385">
    <property type="entry name" value="Laminin_G_3"/>
    <property type="match status" value="1"/>
</dbReference>
<dbReference type="Pfam" id="PF02138">
    <property type="entry name" value="Beach"/>
    <property type="match status" value="1"/>
</dbReference>
<dbReference type="SMART" id="SM00320">
    <property type="entry name" value="WD40"/>
    <property type="match status" value="5"/>
</dbReference>
<dbReference type="Pfam" id="PF20426">
    <property type="entry name" value="NBCH_WD40"/>
    <property type="match status" value="1"/>
</dbReference>
<accession>A0A7M5XDK9</accession>
<evidence type="ECO:0000259" key="7">
    <source>
        <dbReference type="PROSITE" id="PS50197"/>
    </source>
</evidence>
<keyword evidence="2 5" id="KW-0853">WD repeat</keyword>
<dbReference type="Pfam" id="PF14844">
    <property type="entry name" value="PH_BEACH"/>
    <property type="match status" value="1"/>
</dbReference>
<dbReference type="InterPro" id="IPR010508">
    <property type="entry name" value="NBEA-like_DUF1088"/>
</dbReference>
<dbReference type="PROSITE" id="PS50082">
    <property type="entry name" value="WD_REPEATS_2"/>
    <property type="match status" value="1"/>
</dbReference>
<organism evidence="9 10">
    <name type="scientific">Clytia hemisphaerica</name>
    <dbReference type="NCBI Taxonomy" id="252671"/>
    <lineage>
        <taxon>Eukaryota</taxon>
        <taxon>Metazoa</taxon>
        <taxon>Cnidaria</taxon>
        <taxon>Hydrozoa</taxon>
        <taxon>Hydroidolina</taxon>
        <taxon>Leptothecata</taxon>
        <taxon>Obeliida</taxon>
        <taxon>Clytiidae</taxon>
        <taxon>Clytia</taxon>
    </lineage>
</organism>
<dbReference type="PROSITE" id="PS50197">
    <property type="entry name" value="BEACH"/>
    <property type="match status" value="1"/>
</dbReference>
<dbReference type="PANTHER" id="PTHR13743">
    <property type="entry name" value="BEIGE/BEACH-RELATED"/>
    <property type="match status" value="1"/>
</dbReference>
<evidence type="ECO:0000256" key="2">
    <source>
        <dbReference type="ARBA" id="ARBA00022574"/>
    </source>
</evidence>
<dbReference type="InterPro" id="IPR000409">
    <property type="entry name" value="BEACH_dom"/>
</dbReference>
<dbReference type="Gene3D" id="2.130.10.10">
    <property type="entry name" value="YVTN repeat-like/Quinoprotein amine dehydrogenase"/>
    <property type="match status" value="1"/>
</dbReference>
<dbReference type="InterPro" id="IPR046852">
    <property type="entry name" value="Neurobeachin_a-sol"/>
</dbReference>
<feature type="compositionally biased region" description="Basic and acidic residues" evidence="6">
    <location>
        <begin position="1097"/>
        <end position="1109"/>
    </location>
</feature>
<proteinExistence type="predicted"/>
<evidence type="ECO:0000256" key="6">
    <source>
        <dbReference type="SAM" id="MobiDB-lite"/>
    </source>
</evidence>
<dbReference type="SUPFAM" id="SSF50729">
    <property type="entry name" value="PH domain-like"/>
    <property type="match status" value="1"/>
</dbReference>
<name>A0A7M5XDK9_9CNID</name>
<dbReference type="GO" id="GO:0005829">
    <property type="term" value="C:cytosol"/>
    <property type="evidence" value="ECO:0007669"/>
    <property type="project" value="TreeGrafter"/>
</dbReference>
<feature type="compositionally biased region" description="Low complexity" evidence="6">
    <location>
        <begin position="1074"/>
        <end position="1083"/>
    </location>
</feature>
<feature type="region of interest" description="Disordered" evidence="6">
    <location>
        <begin position="2556"/>
        <end position="2578"/>
    </location>
</feature>
<dbReference type="InterPro" id="IPR046851">
    <property type="entry name" value="NBCH_WD40"/>
</dbReference>
<comment type="subcellular location">
    <subcellularLocation>
        <location evidence="1">Membrane</location>
    </subcellularLocation>
</comment>
<dbReference type="Proteomes" id="UP000594262">
    <property type="component" value="Unplaced"/>
</dbReference>
<evidence type="ECO:0000256" key="1">
    <source>
        <dbReference type="ARBA" id="ARBA00004370"/>
    </source>
</evidence>
<dbReference type="InterPro" id="IPR050865">
    <property type="entry name" value="BEACH_Domain"/>
</dbReference>
<dbReference type="SUPFAM" id="SSF50978">
    <property type="entry name" value="WD40 repeat-like"/>
    <property type="match status" value="1"/>
</dbReference>
<evidence type="ECO:0000313" key="9">
    <source>
        <dbReference type="EnsemblMetazoa" id="CLYHEMP021641.1"/>
    </source>
</evidence>
<dbReference type="CDD" id="cd06071">
    <property type="entry name" value="Beach"/>
    <property type="match status" value="1"/>
</dbReference>
<evidence type="ECO:0000313" key="10">
    <source>
        <dbReference type="Proteomes" id="UP000594262"/>
    </source>
</evidence>
<dbReference type="Gene3D" id="2.60.120.200">
    <property type="match status" value="1"/>
</dbReference>
<dbReference type="EnsemblMetazoa" id="CLYHEMT021641.1">
    <property type="protein sequence ID" value="CLYHEMP021641.1"/>
    <property type="gene ID" value="CLYHEMG021641"/>
</dbReference>
<dbReference type="Pfam" id="PF15787">
    <property type="entry name" value="DUF4704"/>
    <property type="match status" value="1"/>
</dbReference>
<dbReference type="InterPro" id="IPR036322">
    <property type="entry name" value="WD40_repeat_dom_sf"/>
</dbReference>
<feature type="compositionally biased region" description="Low complexity" evidence="6">
    <location>
        <begin position="1465"/>
        <end position="1482"/>
    </location>
</feature>
<dbReference type="Pfam" id="PF06469">
    <property type="entry name" value="DUF1088"/>
    <property type="match status" value="1"/>
</dbReference>
<feature type="repeat" description="WD" evidence="5">
    <location>
        <begin position="2324"/>
        <end position="2360"/>
    </location>
</feature>
<feature type="compositionally biased region" description="Basic and acidic residues" evidence="6">
    <location>
        <begin position="1058"/>
        <end position="1073"/>
    </location>
</feature>
<keyword evidence="10" id="KW-1185">Reference proteome</keyword>
<evidence type="ECO:0008006" key="11">
    <source>
        <dbReference type="Google" id="ProtNLM"/>
    </source>
</evidence>
<feature type="region of interest" description="Disordered" evidence="6">
    <location>
        <begin position="1"/>
        <end position="29"/>
    </location>
</feature>
<dbReference type="InterPro" id="IPR016024">
    <property type="entry name" value="ARM-type_fold"/>
</dbReference>
<evidence type="ECO:0000259" key="8">
    <source>
        <dbReference type="PROSITE" id="PS51783"/>
    </source>
</evidence>
<feature type="region of interest" description="Disordered" evidence="6">
    <location>
        <begin position="1457"/>
        <end position="1482"/>
    </location>
</feature>
<feature type="compositionally biased region" description="Polar residues" evidence="6">
    <location>
        <begin position="1170"/>
        <end position="1188"/>
    </location>
</feature>